<comment type="similarity">
    <text evidence="8">Belongs to the binding-protein-dependent transport system permease family.</text>
</comment>
<organism evidence="10 11">
    <name type="scientific">Mycolicibacterium murale</name>
    <dbReference type="NCBI Taxonomy" id="182220"/>
    <lineage>
        <taxon>Bacteria</taxon>
        <taxon>Bacillati</taxon>
        <taxon>Actinomycetota</taxon>
        <taxon>Actinomycetes</taxon>
        <taxon>Mycobacteriales</taxon>
        <taxon>Mycobacteriaceae</taxon>
        <taxon>Mycolicibacterium</taxon>
    </lineage>
</organism>
<evidence type="ECO:0000256" key="6">
    <source>
        <dbReference type="ARBA" id="ARBA00022989"/>
    </source>
</evidence>
<keyword evidence="11" id="KW-1185">Reference proteome</keyword>
<protein>
    <submittedName>
        <fullName evidence="10">ABC transporter permease</fullName>
    </submittedName>
</protein>
<dbReference type="GO" id="GO:0043190">
    <property type="term" value="C:ATP-binding cassette (ABC) transporter complex"/>
    <property type="evidence" value="ECO:0007669"/>
    <property type="project" value="InterPro"/>
</dbReference>
<dbReference type="PROSITE" id="PS50928">
    <property type="entry name" value="ABC_TM1"/>
    <property type="match status" value="1"/>
</dbReference>
<evidence type="ECO:0000313" key="11">
    <source>
        <dbReference type="Proteomes" id="UP000465241"/>
    </source>
</evidence>
<evidence type="ECO:0000259" key="9">
    <source>
        <dbReference type="PROSITE" id="PS50928"/>
    </source>
</evidence>
<name>A0A7I9WL57_9MYCO</name>
<evidence type="ECO:0000256" key="4">
    <source>
        <dbReference type="ARBA" id="ARBA00022692"/>
    </source>
</evidence>
<dbReference type="InterPro" id="IPR000515">
    <property type="entry name" value="MetI-like"/>
</dbReference>
<accession>A0A7I9WL57</accession>
<feature type="transmembrane region" description="Helical" evidence="8">
    <location>
        <begin position="81"/>
        <end position="102"/>
    </location>
</feature>
<evidence type="ECO:0000256" key="7">
    <source>
        <dbReference type="ARBA" id="ARBA00023136"/>
    </source>
</evidence>
<dbReference type="InterPro" id="IPR035906">
    <property type="entry name" value="MetI-like_sf"/>
</dbReference>
<keyword evidence="7 8" id="KW-0472">Membrane</keyword>
<dbReference type="Proteomes" id="UP000465241">
    <property type="component" value="Unassembled WGS sequence"/>
</dbReference>
<dbReference type="RefSeq" id="WP_193489307.1">
    <property type="nucleotide sequence ID" value="NZ_BAAAMC010000058.1"/>
</dbReference>
<reference evidence="10 11" key="1">
    <citation type="journal article" date="2019" name="Emerg. Microbes Infect.">
        <title>Comprehensive subspecies identification of 175 nontuberculous mycobacteria species based on 7547 genomic profiles.</title>
        <authorList>
            <person name="Matsumoto Y."/>
            <person name="Kinjo T."/>
            <person name="Motooka D."/>
            <person name="Nabeya D."/>
            <person name="Jung N."/>
            <person name="Uechi K."/>
            <person name="Horii T."/>
            <person name="Iida T."/>
            <person name="Fujita J."/>
            <person name="Nakamura S."/>
        </authorList>
    </citation>
    <scope>NUCLEOTIDE SEQUENCE [LARGE SCALE GENOMIC DNA]</scope>
    <source>
        <strain evidence="10 11">JCM 13392</strain>
    </source>
</reference>
<evidence type="ECO:0000256" key="3">
    <source>
        <dbReference type="ARBA" id="ARBA00022475"/>
    </source>
</evidence>
<evidence type="ECO:0000256" key="5">
    <source>
        <dbReference type="ARBA" id="ARBA00022970"/>
    </source>
</evidence>
<dbReference type="Gene3D" id="1.10.3720.10">
    <property type="entry name" value="MetI-like"/>
    <property type="match status" value="1"/>
</dbReference>
<evidence type="ECO:0000256" key="8">
    <source>
        <dbReference type="RuleBase" id="RU363032"/>
    </source>
</evidence>
<dbReference type="InterPro" id="IPR043429">
    <property type="entry name" value="ArtM/GltK/GlnP/TcyL/YhdX-like"/>
</dbReference>
<evidence type="ECO:0000313" key="10">
    <source>
        <dbReference type="EMBL" id="GFG58482.1"/>
    </source>
</evidence>
<gene>
    <name evidence="10" type="ORF">MMUR_26180</name>
</gene>
<dbReference type="NCBIfam" id="TIGR01726">
    <property type="entry name" value="HEQRo_perm_3TM"/>
    <property type="match status" value="1"/>
</dbReference>
<dbReference type="GO" id="GO:0006865">
    <property type="term" value="P:amino acid transport"/>
    <property type="evidence" value="ECO:0007669"/>
    <property type="project" value="UniProtKB-KW"/>
</dbReference>
<feature type="transmembrane region" description="Helical" evidence="8">
    <location>
        <begin position="6"/>
        <end position="35"/>
    </location>
</feature>
<feature type="transmembrane region" description="Helical" evidence="8">
    <location>
        <begin position="47"/>
        <end position="69"/>
    </location>
</feature>
<comment type="caution">
    <text evidence="10">The sequence shown here is derived from an EMBL/GenBank/DDBJ whole genome shotgun (WGS) entry which is preliminary data.</text>
</comment>
<dbReference type="PANTHER" id="PTHR30614">
    <property type="entry name" value="MEMBRANE COMPONENT OF AMINO ACID ABC TRANSPORTER"/>
    <property type="match status" value="1"/>
</dbReference>
<dbReference type="SUPFAM" id="SSF161098">
    <property type="entry name" value="MetI-like"/>
    <property type="match status" value="1"/>
</dbReference>
<sequence length="216" mass="23134">MTADIWLVVAQGIAATLQLTVVGFAIGAILGLPLVAMRAARLWILRFTARSFIETARGVPLIIWLFLIYNGPTQFNPALGSVFTSWRSAVLAIGLVSAAYMAEIYRGALRAVNNGQFEASRALGMSQVDTATRIVGPQMVRVAIPASASYAIGLLKDSSLASTIGVFEITYFATTASSNTSSVTPFFVAGIYYVALTFPSAWAARRLESIMLERVA</sequence>
<keyword evidence="4 8" id="KW-0812">Transmembrane</keyword>
<feature type="domain" description="ABC transmembrane type-1" evidence="9">
    <location>
        <begin position="13"/>
        <end position="204"/>
    </location>
</feature>
<proteinExistence type="inferred from homology"/>
<comment type="subcellular location">
    <subcellularLocation>
        <location evidence="1 8">Cell membrane</location>
        <topology evidence="1 8">Multi-pass membrane protein</topology>
    </subcellularLocation>
</comment>
<keyword evidence="3" id="KW-1003">Cell membrane</keyword>
<dbReference type="Pfam" id="PF00528">
    <property type="entry name" value="BPD_transp_1"/>
    <property type="match status" value="1"/>
</dbReference>
<dbReference type="InterPro" id="IPR010065">
    <property type="entry name" value="AA_ABC_transptr_permease_3TM"/>
</dbReference>
<keyword evidence="6 8" id="KW-1133">Transmembrane helix</keyword>
<keyword evidence="2 8" id="KW-0813">Transport</keyword>
<dbReference type="AlphaFoldDB" id="A0A7I9WL57"/>
<evidence type="ECO:0000256" key="1">
    <source>
        <dbReference type="ARBA" id="ARBA00004651"/>
    </source>
</evidence>
<evidence type="ECO:0000256" key="2">
    <source>
        <dbReference type="ARBA" id="ARBA00022448"/>
    </source>
</evidence>
<dbReference type="EMBL" id="BLKT01000003">
    <property type="protein sequence ID" value="GFG58482.1"/>
    <property type="molecule type" value="Genomic_DNA"/>
</dbReference>
<dbReference type="PANTHER" id="PTHR30614:SF0">
    <property type="entry name" value="L-CYSTINE TRANSPORT SYSTEM PERMEASE PROTEIN TCYL"/>
    <property type="match status" value="1"/>
</dbReference>
<dbReference type="GO" id="GO:0022857">
    <property type="term" value="F:transmembrane transporter activity"/>
    <property type="evidence" value="ECO:0007669"/>
    <property type="project" value="InterPro"/>
</dbReference>
<dbReference type="CDD" id="cd06261">
    <property type="entry name" value="TM_PBP2"/>
    <property type="match status" value="1"/>
</dbReference>
<keyword evidence="5" id="KW-0029">Amino-acid transport</keyword>